<dbReference type="AlphaFoldDB" id="A0A250LBI4"/>
<gene>
    <name evidence="1" type="ORF">BCCH1_43990</name>
</gene>
<protein>
    <submittedName>
        <fullName evidence="1">Uncharacterized protein</fullName>
    </submittedName>
</protein>
<sequence length="79" mass="8499">MSTGNFVFLMHSMPCVGDGYKRSRLRWSPKPPPVLRDAAEPGAAGSIDMQSDGPPVRIDLAPGNRTVAIYGEPAIVLFD</sequence>
<evidence type="ECO:0000313" key="1">
    <source>
        <dbReference type="EMBL" id="BBA41930.1"/>
    </source>
</evidence>
<reference evidence="1" key="2">
    <citation type="journal article" date="2017" name="Genome Announc.">
        <title>High-Quality Draft Genome Sequence of Burkholderia contaminans CH-1, a Gram-Negative Bacterium That Metabolizes 2-Azahypoxanthine, a Plant Growth-Regulating Compound.</title>
        <authorList>
            <person name="Choi J.-H."/>
            <person name="Sugiura H."/>
            <person name="Moriuchi R."/>
            <person name="Kawagishi H."/>
            <person name="Dohra H."/>
        </authorList>
    </citation>
    <scope>NUCLEOTIDE SEQUENCE</scope>
    <source>
        <strain evidence="1">CH-1</strain>
    </source>
</reference>
<accession>A0A250LBI4</accession>
<dbReference type="EMBL" id="AP018358">
    <property type="protein sequence ID" value="BBA41930.1"/>
    <property type="molecule type" value="Genomic_DNA"/>
</dbReference>
<reference evidence="1" key="1">
    <citation type="journal article" date="2016" name="Biosci. Biotechnol. Biochem.">
        <title>Bioconversion of AHX to AOH by resting cells of Burkholderia contaminans CH-1.</title>
        <authorList>
            <person name="Choi J.H."/>
            <person name="Kikuchi A."/>
            <person name="Pumkaeo P."/>
            <person name="Hirai H."/>
            <person name="Tokuyama S."/>
            <person name="Kawagishi H."/>
        </authorList>
    </citation>
    <scope>NUCLEOTIDE SEQUENCE</scope>
    <source>
        <strain evidence="1">CH-1</strain>
    </source>
</reference>
<organism evidence="1">
    <name type="scientific">Burkholderia contaminans</name>
    <dbReference type="NCBI Taxonomy" id="488447"/>
    <lineage>
        <taxon>Bacteria</taxon>
        <taxon>Pseudomonadati</taxon>
        <taxon>Pseudomonadota</taxon>
        <taxon>Betaproteobacteria</taxon>
        <taxon>Burkholderiales</taxon>
        <taxon>Burkholderiaceae</taxon>
        <taxon>Burkholderia</taxon>
        <taxon>Burkholderia cepacia complex</taxon>
    </lineage>
</organism>
<name>A0A250LBI4_9BURK</name>
<proteinExistence type="predicted"/>